<organism evidence="3 4">
    <name type="scientific">Bythopirellula goksoeyrii</name>
    <dbReference type="NCBI Taxonomy" id="1400387"/>
    <lineage>
        <taxon>Bacteria</taxon>
        <taxon>Pseudomonadati</taxon>
        <taxon>Planctomycetota</taxon>
        <taxon>Planctomycetia</taxon>
        <taxon>Pirellulales</taxon>
        <taxon>Lacipirellulaceae</taxon>
        <taxon>Bythopirellula</taxon>
    </lineage>
</organism>
<dbReference type="Proteomes" id="UP000323917">
    <property type="component" value="Chromosome"/>
</dbReference>
<proteinExistence type="predicted"/>
<dbReference type="SUPFAM" id="SSF52518">
    <property type="entry name" value="Thiamin diphosphate-binding fold (THDP-binding)"/>
    <property type="match status" value="1"/>
</dbReference>
<evidence type="ECO:0000256" key="1">
    <source>
        <dbReference type="ARBA" id="ARBA00023002"/>
    </source>
</evidence>
<evidence type="ECO:0000313" key="4">
    <source>
        <dbReference type="Proteomes" id="UP000323917"/>
    </source>
</evidence>
<dbReference type="RefSeq" id="WP_148076127.1">
    <property type="nucleotide sequence ID" value="NZ_CP042913.1"/>
</dbReference>
<dbReference type="Pfam" id="PF02775">
    <property type="entry name" value="TPP_enzyme_C"/>
    <property type="match status" value="1"/>
</dbReference>
<accession>A0A5B9QVC9</accession>
<protein>
    <submittedName>
        <fullName evidence="3">2-oxoglutarate oxidoreductase subunit KorB</fullName>
        <ecNumber evidence="3">1.2.-.-</ecNumber>
    </submittedName>
</protein>
<dbReference type="CDD" id="cd03375">
    <property type="entry name" value="TPP_OGFOR"/>
    <property type="match status" value="1"/>
</dbReference>
<evidence type="ECO:0000259" key="2">
    <source>
        <dbReference type="Pfam" id="PF02775"/>
    </source>
</evidence>
<sequence>MSIESTLPVLKPADFASDQDVRWCPGCGDYAILAQMKKMLPSLGVPRENIVFISGIGCSSRFPYYMNTYGIHSIHGRAPAVATGLKSARPDLQVWVITGDGDGLSIGGNHLMHAIRRNVDLNIVLFNNRIYGLTKGQYSPTSPLGKKTKSTPMGAVDNPLHPLSIAIGCEATFVARSIDTNIKHLGAVFKRAAEHRGTAFVEVYQNCNVFNDGAWEYAKDRETKDDTTLELEHGKPLIFGKERQKGVRLHGLDPEVVELGKGISEDDLLFHDERAAEPSLAYLLSRMRYEDGFPEPIGVFRCVDRPRYDDEVNKQIEHSLKDKGKGDLDTLFNSGETWTVE</sequence>
<dbReference type="GO" id="GO:0045333">
    <property type="term" value="P:cellular respiration"/>
    <property type="evidence" value="ECO:0007669"/>
    <property type="project" value="UniProtKB-ARBA"/>
</dbReference>
<dbReference type="InterPro" id="IPR011766">
    <property type="entry name" value="TPP_enzyme_TPP-bd"/>
</dbReference>
<reference evidence="3 4" key="1">
    <citation type="submission" date="2019-08" db="EMBL/GenBank/DDBJ databases">
        <title>Deep-cultivation of Planctomycetes and their phenomic and genomic characterization uncovers novel biology.</title>
        <authorList>
            <person name="Wiegand S."/>
            <person name="Jogler M."/>
            <person name="Boedeker C."/>
            <person name="Pinto D."/>
            <person name="Vollmers J."/>
            <person name="Rivas-Marin E."/>
            <person name="Kohn T."/>
            <person name="Peeters S.H."/>
            <person name="Heuer A."/>
            <person name="Rast P."/>
            <person name="Oberbeckmann S."/>
            <person name="Bunk B."/>
            <person name="Jeske O."/>
            <person name="Meyerdierks A."/>
            <person name="Storesund J.E."/>
            <person name="Kallscheuer N."/>
            <person name="Luecker S."/>
            <person name="Lage O.M."/>
            <person name="Pohl T."/>
            <person name="Merkel B.J."/>
            <person name="Hornburger P."/>
            <person name="Mueller R.-W."/>
            <person name="Bruemmer F."/>
            <person name="Labrenz M."/>
            <person name="Spormann A.M."/>
            <person name="Op den Camp H."/>
            <person name="Overmann J."/>
            <person name="Amann R."/>
            <person name="Jetten M.S.M."/>
            <person name="Mascher T."/>
            <person name="Medema M.H."/>
            <person name="Devos D.P."/>
            <person name="Kaster A.-K."/>
            <person name="Ovreas L."/>
            <person name="Rohde M."/>
            <person name="Galperin M.Y."/>
            <person name="Jogler C."/>
        </authorList>
    </citation>
    <scope>NUCLEOTIDE SEQUENCE [LARGE SCALE GENOMIC DNA]</scope>
    <source>
        <strain evidence="3 4">Pr1d</strain>
    </source>
</reference>
<dbReference type="InterPro" id="IPR029061">
    <property type="entry name" value="THDP-binding"/>
</dbReference>
<dbReference type="InterPro" id="IPR051457">
    <property type="entry name" value="2-oxoacid:Fd_oxidoreductase"/>
</dbReference>
<keyword evidence="1 3" id="KW-0560">Oxidoreductase</keyword>
<feature type="domain" description="Thiamine pyrophosphate enzyme TPP-binding" evidence="2">
    <location>
        <begin position="56"/>
        <end position="203"/>
    </location>
</feature>
<dbReference type="AlphaFoldDB" id="A0A5B9QVC9"/>
<dbReference type="EMBL" id="CP042913">
    <property type="protein sequence ID" value="QEG37961.1"/>
    <property type="molecule type" value="Genomic_DNA"/>
</dbReference>
<dbReference type="OrthoDB" id="9775140at2"/>
<dbReference type="PANTHER" id="PTHR48084">
    <property type="entry name" value="2-OXOGLUTARATE OXIDOREDUCTASE SUBUNIT KORB-RELATED"/>
    <property type="match status" value="1"/>
</dbReference>
<dbReference type="Gene3D" id="3.40.50.970">
    <property type="match status" value="1"/>
</dbReference>
<dbReference type="EC" id="1.2.-.-" evidence="3"/>
<dbReference type="GO" id="GO:0044281">
    <property type="term" value="P:small molecule metabolic process"/>
    <property type="evidence" value="ECO:0007669"/>
    <property type="project" value="UniProtKB-ARBA"/>
</dbReference>
<name>A0A5B9QVC9_9BACT</name>
<gene>
    <name evidence="3" type="primary">korB</name>
    <name evidence="3" type="ORF">Pr1d_53090</name>
</gene>
<keyword evidence="4" id="KW-1185">Reference proteome</keyword>
<dbReference type="GO" id="GO:0016625">
    <property type="term" value="F:oxidoreductase activity, acting on the aldehyde or oxo group of donors, iron-sulfur protein as acceptor"/>
    <property type="evidence" value="ECO:0007669"/>
    <property type="project" value="UniProtKB-ARBA"/>
</dbReference>
<evidence type="ECO:0000313" key="3">
    <source>
        <dbReference type="EMBL" id="QEG37961.1"/>
    </source>
</evidence>
<dbReference type="PANTHER" id="PTHR48084:SF4">
    <property type="entry name" value="2-OXOGLUTARATE OXIDOREDUCTASE SUBUNIT KORB"/>
    <property type="match status" value="1"/>
</dbReference>
<dbReference type="KEGG" id="bgok:Pr1d_53090"/>
<dbReference type="GO" id="GO:0030976">
    <property type="term" value="F:thiamine pyrophosphate binding"/>
    <property type="evidence" value="ECO:0007669"/>
    <property type="project" value="InterPro"/>
</dbReference>